<proteinExistence type="predicted"/>
<dbReference type="Pfam" id="PF00440">
    <property type="entry name" value="TetR_N"/>
    <property type="match status" value="1"/>
</dbReference>
<comment type="caution">
    <text evidence="4">The sequence shown here is derived from an EMBL/GenBank/DDBJ whole genome shotgun (WGS) entry which is preliminary data.</text>
</comment>
<dbReference type="RefSeq" id="WP_154544300.1">
    <property type="nucleotide sequence ID" value="NZ_VULO01000005.1"/>
</dbReference>
<keyword evidence="5" id="KW-1185">Reference proteome</keyword>
<evidence type="ECO:0000259" key="3">
    <source>
        <dbReference type="PROSITE" id="PS50977"/>
    </source>
</evidence>
<dbReference type="PANTHER" id="PTHR43479">
    <property type="entry name" value="ACREF/ENVCD OPERON REPRESSOR-RELATED"/>
    <property type="match status" value="1"/>
</dbReference>
<keyword evidence="1 2" id="KW-0238">DNA-binding</keyword>
<dbReference type="InterPro" id="IPR050624">
    <property type="entry name" value="HTH-type_Tx_Regulator"/>
</dbReference>
<gene>
    <name evidence="4" type="ORF">FYJ24_05295</name>
</gene>
<dbReference type="InterPro" id="IPR039532">
    <property type="entry name" value="TetR_C_Firmicutes"/>
</dbReference>
<evidence type="ECO:0000313" key="5">
    <source>
        <dbReference type="Proteomes" id="UP000470875"/>
    </source>
</evidence>
<organism evidence="4 5">
    <name type="scientific">Scrofimicrobium canadense</name>
    <dbReference type="NCBI Taxonomy" id="2652290"/>
    <lineage>
        <taxon>Bacteria</taxon>
        <taxon>Bacillati</taxon>
        <taxon>Actinomycetota</taxon>
        <taxon>Actinomycetes</taxon>
        <taxon>Actinomycetales</taxon>
        <taxon>Actinomycetaceae</taxon>
        <taxon>Scrofimicrobium</taxon>
    </lineage>
</organism>
<evidence type="ECO:0000256" key="1">
    <source>
        <dbReference type="ARBA" id="ARBA00023125"/>
    </source>
</evidence>
<feature type="domain" description="HTH tetR-type" evidence="3">
    <location>
        <begin position="6"/>
        <end position="66"/>
    </location>
</feature>
<dbReference type="InterPro" id="IPR009057">
    <property type="entry name" value="Homeodomain-like_sf"/>
</dbReference>
<protein>
    <submittedName>
        <fullName evidence="4">TetR family transcriptional regulator</fullName>
    </submittedName>
</protein>
<dbReference type="PROSITE" id="PS50977">
    <property type="entry name" value="HTH_TETR_2"/>
    <property type="match status" value="1"/>
</dbReference>
<dbReference type="AlphaFoldDB" id="A0A6N7W455"/>
<evidence type="ECO:0000313" key="4">
    <source>
        <dbReference type="EMBL" id="MSS84191.1"/>
    </source>
</evidence>
<feature type="DNA-binding region" description="H-T-H motif" evidence="2">
    <location>
        <begin position="29"/>
        <end position="48"/>
    </location>
</feature>
<name>A0A6N7W455_9ACTO</name>
<sequence>MDNPGRSTRELLRDALKDELTRQPLDRVSVSSLCRRVGITRQAFYYHFSDVYQLAAWTFEEEIAKHIMQHATYDQWADGLKRMLIYLRSNQQQTYAAIDALSIQELEIFFLAQFRAMMRAIVAEIGGDITLRGNDRDFVIDHYALSILGHVLWWLSNRMQQDPHVLVARLEKILNGSVRQSLERFADTDQQ</sequence>
<accession>A0A6N7W455</accession>
<dbReference type="Pfam" id="PF14278">
    <property type="entry name" value="TetR_C_8"/>
    <property type="match status" value="1"/>
</dbReference>
<dbReference type="GO" id="GO:0003677">
    <property type="term" value="F:DNA binding"/>
    <property type="evidence" value="ECO:0007669"/>
    <property type="project" value="UniProtKB-UniRule"/>
</dbReference>
<dbReference type="Proteomes" id="UP000470875">
    <property type="component" value="Unassembled WGS sequence"/>
</dbReference>
<reference evidence="4 5" key="1">
    <citation type="submission" date="2019-08" db="EMBL/GenBank/DDBJ databases">
        <title>In-depth cultivation of the pig gut microbiome towards novel bacterial diversity and tailored functional studies.</title>
        <authorList>
            <person name="Wylensek D."/>
            <person name="Hitch T.C.A."/>
            <person name="Clavel T."/>
        </authorList>
    </citation>
    <scope>NUCLEOTIDE SEQUENCE [LARGE SCALE GENOMIC DNA]</scope>
    <source>
        <strain evidence="4 5">WB03_NA08</strain>
    </source>
</reference>
<dbReference type="PANTHER" id="PTHR43479:SF7">
    <property type="entry name" value="TETR-FAMILY TRANSCRIPTIONAL REGULATOR"/>
    <property type="match status" value="1"/>
</dbReference>
<dbReference type="EMBL" id="VULO01000005">
    <property type="protein sequence ID" value="MSS84191.1"/>
    <property type="molecule type" value="Genomic_DNA"/>
</dbReference>
<dbReference type="InterPro" id="IPR001647">
    <property type="entry name" value="HTH_TetR"/>
</dbReference>
<dbReference type="SUPFAM" id="SSF46689">
    <property type="entry name" value="Homeodomain-like"/>
    <property type="match status" value="1"/>
</dbReference>
<dbReference type="Gene3D" id="1.10.357.10">
    <property type="entry name" value="Tetracycline Repressor, domain 2"/>
    <property type="match status" value="1"/>
</dbReference>
<evidence type="ECO:0000256" key="2">
    <source>
        <dbReference type="PROSITE-ProRule" id="PRU00335"/>
    </source>
</evidence>